<comment type="similarity">
    <text evidence="1">Belongs to the SOS response-associated peptidase family.</text>
</comment>
<feature type="compositionally biased region" description="Basic and acidic residues" evidence="8">
    <location>
        <begin position="315"/>
        <end position="324"/>
    </location>
</feature>
<keyword evidence="5" id="KW-0190">Covalent protein-DNA linkage</keyword>
<protein>
    <recommendedName>
        <fullName evidence="11">DUF159 domain protein</fullName>
    </recommendedName>
</protein>
<sequence>MCGRYVLALRPSEVRRQLERSHMPVAEAPDDDDGTVRQSYNFAPGYHGLVYRAEGSEATHDHETSPSSENNGQYKLQSMQWGLVPFWTKRNPDYGSKMKTINCRDDSLVEDRGIWTTMKKKKRCIVVAQGFYEWLKKSGSKDKIPHFTKRKDGQLMCFAGLWDCVQFEGSSEKLFTYTIITTESNQQLRFLHDRMPVIFENGSDAIRTWLDPTRTEWSKDLQYLLQPFQGDLECYPVSKDVGKVGNNSPSFLVPINSTDNKNNIANFFGNQRAVAKVDHDVNEKRETTDRVEGTEDNAPLPVPVTARSAAGHESQGIKREHNSEGDSSSTAEQEPSSKHVKSEPLASLTKSPVKPATTPAKKRGTRSATSNGSAAKIAKSDGSQKITAFFTSK</sequence>
<evidence type="ECO:0000256" key="8">
    <source>
        <dbReference type="SAM" id="MobiDB-lite"/>
    </source>
</evidence>
<evidence type="ECO:0000313" key="9">
    <source>
        <dbReference type="EMBL" id="EMD97863.1"/>
    </source>
</evidence>
<dbReference type="Proteomes" id="UP000016936">
    <property type="component" value="Unassembled WGS sequence"/>
</dbReference>
<proteinExistence type="inferred from homology"/>
<organism evidence="9 10">
    <name type="scientific">Cochliobolus heterostrophus (strain C5 / ATCC 48332 / race O)</name>
    <name type="common">Southern corn leaf blight fungus</name>
    <name type="synonym">Bipolaris maydis</name>
    <dbReference type="NCBI Taxonomy" id="701091"/>
    <lineage>
        <taxon>Eukaryota</taxon>
        <taxon>Fungi</taxon>
        <taxon>Dikarya</taxon>
        <taxon>Ascomycota</taxon>
        <taxon>Pezizomycotina</taxon>
        <taxon>Dothideomycetes</taxon>
        <taxon>Pleosporomycetidae</taxon>
        <taxon>Pleosporales</taxon>
        <taxon>Pleosporineae</taxon>
        <taxon>Pleosporaceae</taxon>
        <taxon>Bipolaris</taxon>
    </lineage>
</organism>
<gene>
    <name evidence="9" type="ORF">COCHEDRAFT_1200424</name>
</gene>
<dbReference type="Gene3D" id="3.90.1680.10">
    <property type="entry name" value="SOS response associated peptidase-like"/>
    <property type="match status" value="1"/>
</dbReference>
<evidence type="ECO:0000313" key="10">
    <source>
        <dbReference type="Proteomes" id="UP000016936"/>
    </source>
</evidence>
<name>M2VDW1_COCH5</name>
<dbReference type="EMBL" id="KB445569">
    <property type="protein sequence ID" value="EMD97863.1"/>
    <property type="molecule type" value="Genomic_DNA"/>
</dbReference>
<dbReference type="OrthoDB" id="2111841at2759"/>
<keyword evidence="3" id="KW-0227">DNA damage</keyword>
<reference evidence="9 10" key="1">
    <citation type="journal article" date="2012" name="PLoS Pathog.">
        <title>Diverse lifestyles and strategies of plant pathogenesis encoded in the genomes of eighteen Dothideomycetes fungi.</title>
        <authorList>
            <person name="Ohm R.A."/>
            <person name="Feau N."/>
            <person name="Henrissat B."/>
            <person name="Schoch C.L."/>
            <person name="Horwitz B.A."/>
            <person name="Barry K.W."/>
            <person name="Condon B.J."/>
            <person name="Copeland A.C."/>
            <person name="Dhillon B."/>
            <person name="Glaser F."/>
            <person name="Hesse C.N."/>
            <person name="Kosti I."/>
            <person name="LaButti K."/>
            <person name="Lindquist E.A."/>
            <person name="Lucas S."/>
            <person name="Salamov A.A."/>
            <person name="Bradshaw R.E."/>
            <person name="Ciuffetti L."/>
            <person name="Hamelin R.C."/>
            <person name="Kema G.H.J."/>
            <person name="Lawrence C."/>
            <person name="Scott J.A."/>
            <person name="Spatafora J.W."/>
            <person name="Turgeon B.G."/>
            <person name="de Wit P.J.G.M."/>
            <person name="Zhong S."/>
            <person name="Goodwin S.B."/>
            <person name="Grigoriev I.V."/>
        </authorList>
    </citation>
    <scope>NUCLEOTIDE SEQUENCE [LARGE SCALE GENOMIC DNA]</scope>
    <source>
        <strain evidence="10">C5 / ATCC 48332 / race O</strain>
    </source>
</reference>
<dbReference type="STRING" id="701091.M2VDW1"/>
<keyword evidence="7" id="KW-0456">Lyase</keyword>
<dbReference type="AlphaFoldDB" id="M2VDW1"/>
<feature type="region of interest" description="Disordered" evidence="8">
    <location>
        <begin position="278"/>
        <end position="393"/>
    </location>
</feature>
<dbReference type="GO" id="GO:0008233">
    <property type="term" value="F:peptidase activity"/>
    <property type="evidence" value="ECO:0007669"/>
    <property type="project" value="UniProtKB-KW"/>
</dbReference>
<dbReference type="InterPro" id="IPR003738">
    <property type="entry name" value="SRAP"/>
</dbReference>
<dbReference type="Pfam" id="PF02586">
    <property type="entry name" value="SRAP"/>
    <property type="match status" value="1"/>
</dbReference>
<evidence type="ECO:0000256" key="3">
    <source>
        <dbReference type="ARBA" id="ARBA00022763"/>
    </source>
</evidence>
<evidence type="ECO:0000256" key="4">
    <source>
        <dbReference type="ARBA" id="ARBA00022801"/>
    </source>
</evidence>
<dbReference type="PANTHER" id="PTHR13604">
    <property type="entry name" value="DC12-RELATED"/>
    <property type="match status" value="1"/>
</dbReference>
<dbReference type="GO" id="GO:0106300">
    <property type="term" value="P:protein-DNA covalent cross-linking repair"/>
    <property type="evidence" value="ECO:0007669"/>
    <property type="project" value="InterPro"/>
</dbReference>
<dbReference type="SUPFAM" id="SSF143081">
    <property type="entry name" value="BB1717-like"/>
    <property type="match status" value="1"/>
</dbReference>
<keyword evidence="6" id="KW-0238">DNA-binding</keyword>
<evidence type="ECO:0000256" key="2">
    <source>
        <dbReference type="ARBA" id="ARBA00022670"/>
    </source>
</evidence>
<feature type="compositionally biased region" description="Basic and acidic residues" evidence="8">
    <location>
        <begin position="278"/>
        <end position="293"/>
    </location>
</feature>
<dbReference type="OMA" id="GMWTTMK"/>
<keyword evidence="2" id="KW-0645">Protease</keyword>
<evidence type="ECO:0000256" key="5">
    <source>
        <dbReference type="ARBA" id="ARBA00023124"/>
    </source>
</evidence>
<reference evidence="10" key="2">
    <citation type="journal article" date="2013" name="PLoS Genet.">
        <title>Comparative genome structure, secondary metabolite, and effector coding capacity across Cochliobolus pathogens.</title>
        <authorList>
            <person name="Condon B.J."/>
            <person name="Leng Y."/>
            <person name="Wu D."/>
            <person name="Bushley K.E."/>
            <person name="Ohm R.A."/>
            <person name="Otillar R."/>
            <person name="Martin J."/>
            <person name="Schackwitz W."/>
            <person name="Grimwood J."/>
            <person name="MohdZainudin N."/>
            <person name="Xue C."/>
            <person name="Wang R."/>
            <person name="Manning V.A."/>
            <person name="Dhillon B."/>
            <person name="Tu Z.J."/>
            <person name="Steffenson B.J."/>
            <person name="Salamov A."/>
            <person name="Sun H."/>
            <person name="Lowry S."/>
            <person name="LaButti K."/>
            <person name="Han J."/>
            <person name="Copeland A."/>
            <person name="Lindquist E."/>
            <person name="Barry K."/>
            <person name="Schmutz J."/>
            <person name="Baker S.E."/>
            <person name="Ciuffetti L.M."/>
            <person name="Grigoriev I.V."/>
            <person name="Zhong S."/>
            <person name="Turgeon B.G."/>
        </authorList>
    </citation>
    <scope>NUCLEOTIDE SEQUENCE [LARGE SCALE GENOMIC DNA]</scope>
    <source>
        <strain evidence="10">C5 / ATCC 48332 / race O</strain>
    </source>
</reference>
<dbReference type="HOGENOM" id="CLU_035990_0_3_1"/>
<evidence type="ECO:0000256" key="1">
    <source>
        <dbReference type="ARBA" id="ARBA00008136"/>
    </source>
</evidence>
<accession>M2VDW1</accession>
<evidence type="ECO:0000256" key="6">
    <source>
        <dbReference type="ARBA" id="ARBA00023125"/>
    </source>
</evidence>
<dbReference type="eggNOG" id="KOG2618">
    <property type="taxonomic scope" value="Eukaryota"/>
</dbReference>
<dbReference type="GO" id="GO:0006508">
    <property type="term" value="P:proteolysis"/>
    <property type="evidence" value="ECO:0007669"/>
    <property type="project" value="UniProtKB-KW"/>
</dbReference>
<evidence type="ECO:0008006" key="11">
    <source>
        <dbReference type="Google" id="ProtNLM"/>
    </source>
</evidence>
<feature type="compositionally biased region" description="Polar residues" evidence="8">
    <location>
        <begin position="381"/>
        <end position="393"/>
    </location>
</feature>
<dbReference type="InterPro" id="IPR036590">
    <property type="entry name" value="SRAP-like"/>
</dbReference>
<evidence type="ECO:0000256" key="7">
    <source>
        <dbReference type="ARBA" id="ARBA00023239"/>
    </source>
</evidence>
<feature type="compositionally biased region" description="Polar residues" evidence="8">
    <location>
        <begin position="325"/>
        <end position="334"/>
    </location>
</feature>
<dbReference type="GO" id="GO:0016829">
    <property type="term" value="F:lyase activity"/>
    <property type="evidence" value="ECO:0007669"/>
    <property type="project" value="UniProtKB-KW"/>
</dbReference>
<dbReference type="PANTHER" id="PTHR13604:SF0">
    <property type="entry name" value="ABASIC SITE PROCESSING PROTEIN HMCES"/>
    <property type="match status" value="1"/>
</dbReference>
<dbReference type="GO" id="GO:0003697">
    <property type="term" value="F:single-stranded DNA binding"/>
    <property type="evidence" value="ECO:0007669"/>
    <property type="project" value="InterPro"/>
</dbReference>
<keyword evidence="10" id="KW-1185">Reference proteome</keyword>
<keyword evidence="4" id="KW-0378">Hydrolase</keyword>